<proteinExistence type="predicted"/>
<dbReference type="RefSeq" id="WP_249904900.1">
    <property type="nucleotide sequence ID" value="NZ_JAMGBA010000002.1"/>
</dbReference>
<organism evidence="2 3">
    <name type="scientific">Sphingomonas caseinilyticus</name>
    <dbReference type="NCBI Taxonomy" id="2908205"/>
    <lineage>
        <taxon>Bacteria</taxon>
        <taxon>Pseudomonadati</taxon>
        <taxon>Pseudomonadota</taxon>
        <taxon>Alphaproteobacteria</taxon>
        <taxon>Sphingomonadales</taxon>
        <taxon>Sphingomonadaceae</taxon>
        <taxon>Sphingomonas</taxon>
    </lineage>
</organism>
<sequence>MTADITHSASRGSTDRWENEGGPMAPRRTPAPDELQIELKRYGIVPVQLTVFDWGGYRYSNARDAIAAAKRSAILV</sequence>
<evidence type="ECO:0000313" key="2">
    <source>
        <dbReference type="EMBL" id="MCL6699491.1"/>
    </source>
</evidence>
<dbReference type="Proteomes" id="UP001203410">
    <property type="component" value="Unassembled WGS sequence"/>
</dbReference>
<protein>
    <submittedName>
        <fullName evidence="2">Uncharacterized protein</fullName>
    </submittedName>
</protein>
<dbReference type="EMBL" id="JAMGBA010000002">
    <property type="protein sequence ID" value="MCL6699491.1"/>
    <property type="molecule type" value="Genomic_DNA"/>
</dbReference>
<evidence type="ECO:0000256" key="1">
    <source>
        <dbReference type="SAM" id="MobiDB-lite"/>
    </source>
</evidence>
<comment type="caution">
    <text evidence="2">The sequence shown here is derived from an EMBL/GenBank/DDBJ whole genome shotgun (WGS) entry which is preliminary data.</text>
</comment>
<keyword evidence="3" id="KW-1185">Reference proteome</keyword>
<reference evidence="2 3" key="1">
    <citation type="submission" date="2022-05" db="EMBL/GenBank/DDBJ databases">
        <authorList>
            <person name="Jo J.-H."/>
            <person name="Im W.-T."/>
        </authorList>
    </citation>
    <scope>NUCLEOTIDE SEQUENCE [LARGE SCALE GENOMIC DNA]</scope>
    <source>
        <strain evidence="2 3">NSE70-1</strain>
    </source>
</reference>
<feature type="compositionally biased region" description="Polar residues" evidence="1">
    <location>
        <begin position="1"/>
        <end position="12"/>
    </location>
</feature>
<gene>
    <name evidence="2" type="ORF">LZ496_11940</name>
</gene>
<feature type="region of interest" description="Disordered" evidence="1">
    <location>
        <begin position="1"/>
        <end position="30"/>
    </location>
</feature>
<evidence type="ECO:0000313" key="3">
    <source>
        <dbReference type="Proteomes" id="UP001203410"/>
    </source>
</evidence>
<accession>A0ABT0RX09</accession>
<name>A0ABT0RX09_9SPHN</name>